<protein>
    <submittedName>
        <fullName evidence="6">SAM-dependent methyltransferase</fullName>
    </submittedName>
</protein>
<sequence length="356" mass="40204">MRFYQEEKHSAVDAKFEAQKIAFAPFVFQASMALRDLGILKIIEDSGTAGITQEEIVAKLTLSNYGVRVLVEAGLGMGLLIINDGKYTITRVGYYILNDPMTIANMDFVQDINYQGFFHLKDSIVNGKPEGLKVIGPQYETFYQALSELPEKEKQSWLAFDHFYSDDSFSRVLPIVFKFNPAKILDVGGNTGKWSLSCVHHNKDVKMTIADLPQQIAMAKENISQYKEGERISYHPLDILKPETSLPAGYDVVWMSQFLDCFSEDEIVGILKKALTALTDSGKLIIMETFWDRQKFEAASFCLQQTSLYFTCIANGNSQMYHSEVFIRCVEKAGFVIEEDINNVGISHTVLICKKK</sequence>
<accession>A0A6N4SSW4</accession>
<dbReference type="Gene3D" id="1.10.10.10">
    <property type="entry name" value="Winged helix-like DNA-binding domain superfamily/Winged helix DNA-binding domain"/>
    <property type="match status" value="1"/>
</dbReference>
<feature type="domain" description="BVU-1015-like N-terminal dimerisation-like" evidence="5">
    <location>
        <begin position="17"/>
        <end position="87"/>
    </location>
</feature>
<feature type="domain" description="O-methyltransferase C-terminal" evidence="4">
    <location>
        <begin position="176"/>
        <end position="335"/>
    </location>
</feature>
<dbReference type="Pfam" id="PF00891">
    <property type="entry name" value="Methyltransf_2"/>
    <property type="match status" value="1"/>
</dbReference>
<dbReference type="GO" id="GO:0008171">
    <property type="term" value="F:O-methyltransferase activity"/>
    <property type="evidence" value="ECO:0007669"/>
    <property type="project" value="InterPro"/>
</dbReference>
<dbReference type="Pfam" id="PF21212">
    <property type="entry name" value="Dimerisation2-like_dom"/>
    <property type="match status" value="1"/>
</dbReference>
<dbReference type="InterPro" id="IPR049480">
    <property type="entry name" value="BVU_1015-like_N"/>
</dbReference>
<evidence type="ECO:0000313" key="7">
    <source>
        <dbReference type="Proteomes" id="UP000001822"/>
    </source>
</evidence>
<dbReference type="PROSITE" id="PS51683">
    <property type="entry name" value="SAM_OMT_II"/>
    <property type="match status" value="1"/>
</dbReference>
<evidence type="ECO:0000256" key="1">
    <source>
        <dbReference type="ARBA" id="ARBA00022603"/>
    </source>
</evidence>
<dbReference type="InterPro" id="IPR001077">
    <property type="entry name" value="COMT_C"/>
</dbReference>
<keyword evidence="7" id="KW-1185">Reference proteome</keyword>
<evidence type="ECO:0000256" key="3">
    <source>
        <dbReference type="ARBA" id="ARBA00022691"/>
    </source>
</evidence>
<evidence type="ECO:0000313" key="6">
    <source>
        <dbReference type="EMBL" id="ABG59384.1"/>
    </source>
</evidence>
<dbReference type="KEGG" id="chu:CHU_2121"/>
<keyword evidence="1 6" id="KW-0489">Methyltransferase</keyword>
<evidence type="ECO:0000256" key="2">
    <source>
        <dbReference type="ARBA" id="ARBA00022679"/>
    </source>
</evidence>
<organism evidence="6 7">
    <name type="scientific">Cytophaga hutchinsonii (strain ATCC 33406 / DSM 1761 / CIP 103989 / NBRC 15051 / NCIMB 9469 / D465)</name>
    <dbReference type="NCBI Taxonomy" id="269798"/>
    <lineage>
        <taxon>Bacteria</taxon>
        <taxon>Pseudomonadati</taxon>
        <taxon>Bacteroidota</taxon>
        <taxon>Cytophagia</taxon>
        <taxon>Cytophagales</taxon>
        <taxon>Cytophagaceae</taxon>
        <taxon>Cytophaga</taxon>
    </lineage>
</organism>
<dbReference type="InterPro" id="IPR036388">
    <property type="entry name" value="WH-like_DNA-bd_sf"/>
</dbReference>
<dbReference type="Gene3D" id="1.20.58.1390">
    <property type="match status" value="1"/>
</dbReference>
<dbReference type="InterPro" id="IPR036390">
    <property type="entry name" value="WH_DNA-bd_sf"/>
</dbReference>
<dbReference type="SUPFAM" id="SSF53335">
    <property type="entry name" value="S-adenosyl-L-methionine-dependent methyltransferases"/>
    <property type="match status" value="1"/>
</dbReference>
<dbReference type="Gene3D" id="3.40.50.150">
    <property type="entry name" value="Vaccinia Virus protein VP39"/>
    <property type="match status" value="1"/>
</dbReference>
<dbReference type="PANTHER" id="PTHR43712:SF2">
    <property type="entry name" value="O-METHYLTRANSFERASE CICE"/>
    <property type="match status" value="1"/>
</dbReference>
<dbReference type="AlphaFoldDB" id="A0A6N4SSW4"/>
<dbReference type="SUPFAM" id="SSF46785">
    <property type="entry name" value="Winged helix' DNA-binding domain"/>
    <property type="match status" value="1"/>
</dbReference>
<evidence type="ECO:0000259" key="4">
    <source>
        <dbReference type="Pfam" id="PF00891"/>
    </source>
</evidence>
<dbReference type="InterPro" id="IPR029063">
    <property type="entry name" value="SAM-dependent_MTases_sf"/>
</dbReference>
<dbReference type="GO" id="GO:0032259">
    <property type="term" value="P:methylation"/>
    <property type="evidence" value="ECO:0007669"/>
    <property type="project" value="UniProtKB-KW"/>
</dbReference>
<evidence type="ECO:0000259" key="5">
    <source>
        <dbReference type="Pfam" id="PF21212"/>
    </source>
</evidence>
<name>A0A6N4SSW4_CYTH3</name>
<dbReference type="CDD" id="cd02440">
    <property type="entry name" value="AdoMet_MTases"/>
    <property type="match status" value="1"/>
</dbReference>
<dbReference type="PANTHER" id="PTHR43712">
    <property type="entry name" value="PUTATIVE (AFU_ORTHOLOGUE AFUA_4G14580)-RELATED"/>
    <property type="match status" value="1"/>
</dbReference>
<keyword evidence="3" id="KW-0949">S-adenosyl-L-methionine</keyword>
<dbReference type="PIRSF" id="PIRSF005739">
    <property type="entry name" value="O-mtase"/>
    <property type="match status" value="1"/>
</dbReference>
<proteinExistence type="predicted"/>
<dbReference type="InterPro" id="IPR016461">
    <property type="entry name" value="COMT-like"/>
</dbReference>
<keyword evidence="2" id="KW-0808">Transferase</keyword>
<gene>
    <name evidence="6" type="ordered locus">CHU_2121</name>
</gene>
<dbReference type="Proteomes" id="UP000001822">
    <property type="component" value="Chromosome"/>
</dbReference>
<dbReference type="EMBL" id="CP000383">
    <property type="protein sequence ID" value="ABG59384.1"/>
    <property type="molecule type" value="Genomic_DNA"/>
</dbReference>
<reference evidence="6 7" key="1">
    <citation type="journal article" date="2007" name="Appl. Environ. Microbiol.">
        <title>Genome sequence of the cellulolytic gliding bacterium Cytophaga hutchinsonii.</title>
        <authorList>
            <person name="Xie G."/>
            <person name="Bruce D.C."/>
            <person name="Challacombe J.F."/>
            <person name="Chertkov O."/>
            <person name="Detter J.C."/>
            <person name="Gilna P."/>
            <person name="Han C.S."/>
            <person name="Lucas S."/>
            <person name="Misra M."/>
            <person name="Myers G.L."/>
            <person name="Richardson P."/>
            <person name="Tapia R."/>
            <person name="Thayer N."/>
            <person name="Thompson L.S."/>
            <person name="Brettin T.S."/>
            <person name="Henrissat B."/>
            <person name="Wilson D.B."/>
            <person name="McBride M.J."/>
        </authorList>
    </citation>
    <scope>NUCLEOTIDE SEQUENCE [LARGE SCALE GENOMIC DNA]</scope>
    <source>
        <strain evidence="7">ATCC 33406 / DSM 1761 / CIP 103989 / NBRC 15051 / NCIMB 9469 / D465</strain>
    </source>
</reference>